<accession>A0A7C5IZE9</accession>
<keyword evidence="4" id="KW-0201">Cytochrome c-type biogenesis</keyword>
<dbReference type="InterPro" id="IPR003834">
    <property type="entry name" value="Cyt_c_assmbl_TM_dom"/>
</dbReference>
<feature type="transmembrane region" description="Helical" evidence="7">
    <location>
        <begin position="92"/>
        <end position="116"/>
    </location>
</feature>
<comment type="similarity">
    <text evidence="2">Belongs to the DsbD family.</text>
</comment>
<dbReference type="GO" id="GO:0016020">
    <property type="term" value="C:membrane"/>
    <property type="evidence" value="ECO:0007669"/>
    <property type="project" value="UniProtKB-SubCell"/>
</dbReference>
<feature type="domain" description="Cytochrome C biogenesis protein transmembrane" evidence="8">
    <location>
        <begin position="56"/>
        <end position="228"/>
    </location>
</feature>
<evidence type="ECO:0000313" key="9">
    <source>
        <dbReference type="EMBL" id="HHH13631.1"/>
    </source>
</evidence>
<dbReference type="PANTHER" id="PTHR31272:SF9">
    <property type="entry name" value="BLL1027 PROTEIN"/>
    <property type="match status" value="1"/>
</dbReference>
<name>A0A7C5IZE9_9GAMM</name>
<feature type="transmembrane region" description="Helical" evidence="7">
    <location>
        <begin position="240"/>
        <end position="263"/>
    </location>
</feature>
<reference evidence="9" key="1">
    <citation type="journal article" date="2020" name="mSystems">
        <title>Genome- and Community-Level Interaction Insights into Carbon Utilization and Element Cycling Functions of Hydrothermarchaeota in Hydrothermal Sediment.</title>
        <authorList>
            <person name="Zhou Z."/>
            <person name="Liu Y."/>
            <person name="Xu W."/>
            <person name="Pan J."/>
            <person name="Luo Z.H."/>
            <person name="Li M."/>
        </authorList>
    </citation>
    <scope>NUCLEOTIDE SEQUENCE [LARGE SCALE GENOMIC DNA]</scope>
    <source>
        <strain evidence="9">HyVt-535</strain>
    </source>
</reference>
<feature type="transmembrane region" description="Helical" evidence="7">
    <location>
        <begin position="203"/>
        <end position="228"/>
    </location>
</feature>
<dbReference type="InterPro" id="IPR051790">
    <property type="entry name" value="Cytochrome_c-biogenesis_DsbD"/>
</dbReference>
<keyword evidence="3 7" id="KW-0812">Transmembrane</keyword>
<evidence type="ECO:0000259" key="8">
    <source>
        <dbReference type="Pfam" id="PF02683"/>
    </source>
</evidence>
<evidence type="ECO:0000256" key="3">
    <source>
        <dbReference type="ARBA" id="ARBA00022692"/>
    </source>
</evidence>
<evidence type="ECO:0000256" key="5">
    <source>
        <dbReference type="ARBA" id="ARBA00022989"/>
    </source>
</evidence>
<organism evidence="9">
    <name type="scientific">Thiolapillus brandeum</name>
    <dbReference type="NCBI Taxonomy" id="1076588"/>
    <lineage>
        <taxon>Bacteria</taxon>
        <taxon>Pseudomonadati</taxon>
        <taxon>Pseudomonadota</taxon>
        <taxon>Gammaproteobacteria</taxon>
        <taxon>Chromatiales</taxon>
        <taxon>Sedimenticolaceae</taxon>
        <taxon>Thiolapillus</taxon>
    </lineage>
</organism>
<dbReference type="Proteomes" id="UP000886100">
    <property type="component" value="Unassembled WGS sequence"/>
</dbReference>
<feature type="transmembrane region" description="Helical" evidence="7">
    <location>
        <begin position="128"/>
        <end position="148"/>
    </location>
</feature>
<evidence type="ECO:0000256" key="4">
    <source>
        <dbReference type="ARBA" id="ARBA00022748"/>
    </source>
</evidence>
<proteinExistence type="inferred from homology"/>
<sequence length="270" mass="28460">MGRKETARLLARLAAVAPWVTAVLLFAAAAWLAWPVPGIDTGGLEEAVARPGWSGLGLAFLAGLVFSFNPVSFAAIPVALAYVTRAGDRRQALWQGGAFVAGLLLTHVLLGGASALGGEWVRNLMGRHWGVVLGPVLILLGLMWAGALRLRLPWPGLRGRRIRGAGGAFLLAMPFSVAVCPFCAPALLVVITASAAIGSVGYGMALLLAFALGRSIPILIGAWSLGWLETLAPFSRYHRHFEVAGGLVLILSGLYLLNGYFFWVDLGPLS</sequence>
<keyword evidence="6 7" id="KW-0472">Membrane</keyword>
<protein>
    <submittedName>
        <fullName evidence="9">Cytochrome C biogenesis protein</fullName>
    </submittedName>
</protein>
<dbReference type="GO" id="GO:0017004">
    <property type="term" value="P:cytochrome complex assembly"/>
    <property type="evidence" value="ECO:0007669"/>
    <property type="project" value="UniProtKB-KW"/>
</dbReference>
<evidence type="ECO:0000256" key="6">
    <source>
        <dbReference type="ARBA" id="ARBA00023136"/>
    </source>
</evidence>
<dbReference type="Pfam" id="PF02683">
    <property type="entry name" value="DsbD_TM"/>
    <property type="match status" value="1"/>
</dbReference>
<feature type="transmembrane region" description="Helical" evidence="7">
    <location>
        <begin position="169"/>
        <end position="197"/>
    </location>
</feature>
<evidence type="ECO:0000256" key="1">
    <source>
        <dbReference type="ARBA" id="ARBA00004141"/>
    </source>
</evidence>
<evidence type="ECO:0000256" key="7">
    <source>
        <dbReference type="SAM" id="Phobius"/>
    </source>
</evidence>
<comment type="caution">
    <text evidence="9">The sequence shown here is derived from an EMBL/GenBank/DDBJ whole genome shotgun (WGS) entry which is preliminary data.</text>
</comment>
<comment type="subcellular location">
    <subcellularLocation>
        <location evidence="1">Membrane</location>
        <topology evidence="1">Multi-pass membrane protein</topology>
    </subcellularLocation>
</comment>
<feature type="transmembrane region" description="Helical" evidence="7">
    <location>
        <begin position="9"/>
        <end position="34"/>
    </location>
</feature>
<dbReference type="EMBL" id="DROM01000318">
    <property type="protein sequence ID" value="HHH13631.1"/>
    <property type="molecule type" value="Genomic_DNA"/>
</dbReference>
<keyword evidence="5 7" id="KW-1133">Transmembrane helix</keyword>
<dbReference type="PANTHER" id="PTHR31272">
    <property type="entry name" value="CYTOCHROME C-TYPE BIOGENESIS PROTEIN HI_1454-RELATED"/>
    <property type="match status" value="1"/>
</dbReference>
<evidence type="ECO:0000256" key="2">
    <source>
        <dbReference type="ARBA" id="ARBA00006143"/>
    </source>
</evidence>
<dbReference type="AlphaFoldDB" id="A0A7C5IZE9"/>
<feature type="transmembrane region" description="Helical" evidence="7">
    <location>
        <begin position="54"/>
        <end position="80"/>
    </location>
</feature>
<gene>
    <name evidence="9" type="ORF">ENJ98_05290</name>
</gene>